<gene>
    <name evidence="1" type="primary">ada</name>
    <name evidence="1" type="ORF">HMPREF9004_1812</name>
</gene>
<dbReference type="GO" id="GO:0003908">
    <property type="term" value="F:methylated-DNA-[protein]-cysteine S-methyltransferase activity"/>
    <property type="evidence" value="ECO:0007669"/>
    <property type="project" value="UniProtKB-EC"/>
</dbReference>
<dbReference type="STRING" id="888050.HMPREF9004_1812"/>
<evidence type="ECO:0000313" key="2">
    <source>
        <dbReference type="Proteomes" id="UP000013015"/>
    </source>
</evidence>
<organism evidence="1 2">
    <name type="scientific">Schaalia cardiffensis F0333</name>
    <dbReference type="NCBI Taxonomy" id="888050"/>
    <lineage>
        <taxon>Bacteria</taxon>
        <taxon>Bacillati</taxon>
        <taxon>Actinomycetota</taxon>
        <taxon>Actinomycetes</taxon>
        <taxon>Actinomycetales</taxon>
        <taxon>Actinomycetaceae</taxon>
        <taxon>Schaalia</taxon>
    </lineage>
</organism>
<accession>N6X0X2</accession>
<keyword evidence="1" id="KW-0808">Transferase</keyword>
<protein>
    <submittedName>
        <fullName evidence="1">O6-methylguanine-DNA methyltransferase</fullName>
        <ecNumber evidence="1">2.1.1.63</ecNumber>
    </submittedName>
</protein>
<dbReference type="GO" id="GO:0032259">
    <property type="term" value="P:methylation"/>
    <property type="evidence" value="ECO:0007669"/>
    <property type="project" value="UniProtKB-KW"/>
</dbReference>
<evidence type="ECO:0000313" key="1">
    <source>
        <dbReference type="EMBL" id="ENO17446.1"/>
    </source>
</evidence>
<dbReference type="AlphaFoldDB" id="N6X0X2"/>
<dbReference type="HOGENOM" id="CLU_2730830_0_0_11"/>
<dbReference type="EC" id="2.1.1.63" evidence="1"/>
<sequence length="71" mass="7764">MRLRATLTNLTRSTQRSRQNLLTLNREEIVKRGPRLASNPSPSSDEAGATFALAVEVSIGRGRGSHHRGPL</sequence>
<name>N6X0X2_9ACTO</name>
<dbReference type="EMBL" id="AQHZ01000027">
    <property type="protein sequence ID" value="ENO17446.1"/>
    <property type="molecule type" value="Genomic_DNA"/>
</dbReference>
<keyword evidence="1" id="KW-0489">Methyltransferase</keyword>
<reference evidence="1 2" key="1">
    <citation type="submission" date="2013-03" db="EMBL/GenBank/DDBJ databases">
        <title>Reference genome for the Human Microbiome Project.</title>
        <authorList>
            <person name="Aqrawi P."/>
            <person name="Ayvaz T."/>
            <person name="Bess C."/>
            <person name="Blankenburg K."/>
            <person name="Coyle M."/>
            <person name="Deng J."/>
            <person name="Forbes L."/>
            <person name="Fowler G."/>
            <person name="Francisco L."/>
            <person name="Fu Q."/>
            <person name="Gibbs R."/>
            <person name="Gross S."/>
            <person name="Gubbala S."/>
            <person name="Hale W."/>
            <person name="Hemphill L."/>
            <person name="Highlander S."/>
            <person name="Hirani K."/>
            <person name="Jackson L."/>
            <person name="Jakkamsetti A."/>
            <person name="Javaid M."/>
            <person name="Jayaseelan J.C."/>
            <person name="Jiang H."/>
            <person name="Joshi V."/>
            <person name="Korchina V."/>
            <person name="Kovar C."/>
            <person name="Lara F."/>
            <person name="Lee S."/>
            <person name="Liu Y."/>
            <person name="Mata R."/>
            <person name="Mathew T."/>
            <person name="Munidasa M."/>
            <person name="Muzny D."/>
            <person name="Nazareth L."/>
            <person name="Ngo R."/>
            <person name="Nguyen L."/>
            <person name="Nguyen N."/>
            <person name="Okwuonu G."/>
            <person name="Ongeri F."/>
            <person name="Palculict T."/>
            <person name="Patil S."/>
            <person name="Petrosino J."/>
            <person name="Pham C."/>
            <person name="Pham P."/>
            <person name="Pu L.-L."/>
            <person name="Qin X."/>
            <person name="Qu J."/>
            <person name="Reid J."/>
            <person name="Ross M."/>
            <person name="Ruth R."/>
            <person name="Saada N."/>
            <person name="San Lucas F."/>
            <person name="Santibanez J."/>
            <person name="Shang Y."/>
            <person name="Simmons D."/>
            <person name="Song X.-Z."/>
            <person name="Tang L.-Y."/>
            <person name="Thornton R."/>
            <person name="Warren J."/>
            <person name="Weissenberger G."/>
            <person name="Wilczek-Boney K."/>
            <person name="Worley K."/>
            <person name="Youmans B."/>
            <person name="Zhang J."/>
            <person name="Zhang L."/>
            <person name="Zhao Z."/>
            <person name="Zhou C."/>
            <person name="Zhu D."/>
            <person name="Zhu Y."/>
        </authorList>
    </citation>
    <scope>NUCLEOTIDE SEQUENCE [LARGE SCALE GENOMIC DNA]</scope>
    <source>
        <strain evidence="1 2">F0333</strain>
    </source>
</reference>
<keyword evidence="2" id="KW-1185">Reference proteome</keyword>
<comment type="caution">
    <text evidence="1">The sequence shown here is derived from an EMBL/GenBank/DDBJ whole genome shotgun (WGS) entry which is preliminary data.</text>
</comment>
<proteinExistence type="predicted"/>
<dbReference type="Proteomes" id="UP000013015">
    <property type="component" value="Unassembled WGS sequence"/>
</dbReference>